<comment type="caution">
    <text evidence="1">The sequence shown here is derived from an EMBL/GenBank/DDBJ whole genome shotgun (WGS) entry which is preliminary data.</text>
</comment>
<dbReference type="Proteomes" id="UP001203852">
    <property type="component" value="Unassembled WGS sequence"/>
</dbReference>
<sequence>MTSDMTHDIFSVGASHRACMLSGELSKLRQYNATEARRLKAIFEGHEMNDFENEDDQRRIIRRHCERRLKLCTSIRHELELARKILDEHGITGQEVKENNTALESINPDELVLRVQLPRLVEMTLSASHQVLSEAYAQTLSNLLKELPKINASENDLQYFRQALRKRSPLAFAEGSEADPTHLCPVLGMEFYSKAMRAVDFVSCGMGASNCAYLFGRAAEDGWQTLFNADNGLLVHKEAKRAVETAVIQIVPDFTADDQRRFKVVSLLDNVVLKTDSSAFRSGDLHGRELKFRKEVKERPGIEYLFFSALGTACRRKRYNRPGWEHDYQKLFYDTKWPDTPLRLRKSSLHMIASNYGDLARFEELVNRGVVRFQNIRGSTDRNETRALSDRGNTTSLPVRQHVGRRRANRAG</sequence>
<evidence type="ECO:0000313" key="2">
    <source>
        <dbReference type="Proteomes" id="UP001203852"/>
    </source>
</evidence>
<protein>
    <submittedName>
        <fullName evidence="1">Uncharacterized protein</fullName>
    </submittedName>
</protein>
<gene>
    <name evidence="1" type="ORF">EDD36DRAFT_230923</name>
</gene>
<proteinExistence type="predicted"/>
<organism evidence="1 2">
    <name type="scientific">Exophiala viscosa</name>
    <dbReference type="NCBI Taxonomy" id="2486360"/>
    <lineage>
        <taxon>Eukaryota</taxon>
        <taxon>Fungi</taxon>
        <taxon>Dikarya</taxon>
        <taxon>Ascomycota</taxon>
        <taxon>Pezizomycotina</taxon>
        <taxon>Eurotiomycetes</taxon>
        <taxon>Chaetothyriomycetidae</taxon>
        <taxon>Chaetothyriales</taxon>
        <taxon>Herpotrichiellaceae</taxon>
        <taxon>Exophiala</taxon>
    </lineage>
</organism>
<reference evidence="1" key="1">
    <citation type="journal article" date="2022" name="bioRxiv">
        <title>Deciphering the potential niche of two novel black yeast fungi from a biological soil crust based on their genomes, phenotypes, and melanin regulation.</title>
        <authorList>
            <consortium name="DOE Joint Genome Institute"/>
            <person name="Carr E.C."/>
            <person name="Barton Q."/>
            <person name="Grambo S."/>
            <person name="Sullivan M."/>
            <person name="Renfro C.M."/>
            <person name="Kuo A."/>
            <person name="Pangilinan J."/>
            <person name="Lipzen A."/>
            <person name="Keymanesh K."/>
            <person name="Savage E."/>
            <person name="Barry K."/>
            <person name="Grigoriev I.V."/>
            <person name="Riekhof W.R."/>
            <person name="Harris S.S."/>
        </authorList>
    </citation>
    <scope>NUCLEOTIDE SEQUENCE</scope>
    <source>
        <strain evidence="1">JF 03-4F</strain>
    </source>
</reference>
<dbReference type="AlphaFoldDB" id="A0AAN6IEG5"/>
<dbReference type="EMBL" id="MU404353">
    <property type="protein sequence ID" value="KAI1614526.1"/>
    <property type="molecule type" value="Genomic_DNA"/>
</dbReference>
<accession>A0AAN6IEG5</accession>
<evidence type="ECO:0000313" key="1">
    <source>
        <dbReference type="EMBL" id="KAI1614526.1"/>
    </source>
</evidence>
<name>A0AAN6IEG5_9EURO</name>
<keyword evidence="2" id="KW-1185">Reference proteome</keyword>